<dbReference type="Proteomes" id="UP000276133">
    <property type="component" value="Unassembled WGS sequence"/>
</dbReference>
<protein>
    <submittedName>
        <fullName evidence="1">Uncharacterized protein</fullName>
    </submittedName>
</protein>
<sequence>MIIFILENFDMNKIVVFISLIHFVRLSASFGGRLNFTLVQIANSAHSNRTSELFFELAPRLHNPRRTQNGMLLYRLIDAIIRHERTARPLGHIFLHQSLAGPGHSAARLHMLNTRQLKHLQIADSRVHVTILLSILITIRIATPVTILLASFLRYSLVCLLGPLKYGCQLLCSILLARPANALSSSAKTIFLSCDVSLALKSIITSKKARLAGAWLAEDADSRAYPIASVCTATMASRDLTPASGPNDKHSFLASSFKPAHSPPPPPPLLFCPLATTSMCSRCSANAMVRPVSTLLMSRHAANKLLIISPYTVEYLV</sequence>
<accession>A0A3M7RGW5</accession>
<reference evidence="1 2" key="1">
    <citation type="journal article" date="2018" name="Sci. Rep.">
        <title>Genomic signatures of local adaptation to the degree of environmental predictability in rotifers.</title>
        <authorList>
            <person name="Franch-Gras L."/>
            <person name="Hahn C."/>
            <person name="Garcia-Roger E.M."/>
            <person name="Carmona M.J."/>
            <person name="Serra M."/>
            <person name="Gomez A."/>
        </authorList>
    </citation>
    <scope>NUCLEOTIDE SEQUENCE [LARGE SCALE GENOMIC DNA]</scope>
    <source>
        <strain evidence="1">HYR1</strain>
    </source>
</reference>
<organism evidence="1 2">
    <name type="scientific">Brachionus plicatilis</name>
    <name type="common">Marine rotifer</name>
    <name type="synonym">Brachionus muelleri</name>
    <dbReference type="NCBI Taxonomy" id="10195"/>
    <lineage>
        <taxon>Eukaryota</taxon>
        <taxon>Metazoa</taxon>
        <taxon>Spiralia</taxon>
        <taxon>Gnathifera</taxon>
        <taxon>Rotifera</taxon>
        <taxon>Eurotatoria</taxon>
        <taxon>Monogononta</taxon>
        <taxon>Pseudotrocha</taxon>
        <taxon>Ploima</taxon>
        <taxon>Brachionidae</taxon>
        <taxon>Brachionus</taxon>
    </lineage>
</organism>
<comment type="caution">
    <text evidence="1">The sequence shown here is derived from an EMBL/GenBank/DDBJ whole genome shotgun (WGS) entry which is preliminary data.</text>
</comment>
<evidence type="ECO:0000313" key="2">
    <source>
        <dbReference type="Proteomes" id="UP000276133"/>
    </source>
</evidence>
<dbReference type="AlphaFoldDB" id="A0A3M7RGW5"/>
<name>A0A3M7RGW5_BRAPC</name>
<evidence type="ECO:0000313" key="1">
    <source>
        <dbReference type="EMBL" id="RNA22498.1"/>
    </source>
</evidence>
<gene>
    <name evidence="1" type="ORF">BpHYR1_016886</name>
</gene>
<proteinExistence type="predicted"/>
<keyword evidence="2" id="KW-1185">Reference proteome</keyword>
<dbReference type="EMBL" id="REGN01003439">
    <property type="protein sequence ID" value="RNA22498.1"/>
    <property type="molecule type" value="Genomic_DNA"/>
</dbReference>